<name>A0A2S0MSZ0_9RHOB</name>
<dbReference type="AlphaFoldDB" id="A0A2S0MSZ0"/>
<accession>A0A2S0MSZ0</accession>
<evidence type="ECO:0000313" key="2">
    <source>
        <dbReference type="Proteomes" id="UP000237655"/>
    </source>
</evidence>
<dbReference type="EMBL" id="CP027665">
    <property type="protein sequence ID" value="AVO39005.2"/>
    <property type="molecule type" value="Genomic_DNA"/>
</dbReference>
<gene>
    <name evidence="1" type="ORF">C6Y53_15670</name>
</gene>
<sequence>MCETGKTCPNARCEDGNLLLGVKGPDGHLQRMRTALPVDGTFVETAARHGPPEARMRFASDCAEQGCDNWTGDRCRAIDRVLSFLAIDDLPLHDRRPPCPIRATCRWFSQRGDSACHACSVVIAAE</sequence>
<organism evidence="1 2">
    <name type="scientific">Pukyongiella litopenaei</name>
    <dbReference type="NCBI Taxonomy" id="2605946"/>
    <lineage>
        <taxon>Bacteria</taxon>
        <taxon>Pseudomonadati</taxon>
        <taxon>Pseudomonadota</taxon>
        <taxon>Alphaproteobacteria</taxon>
        <taxon>Rhodobacterales</taxon>
        <taxon>Paracoccaceae</taxon>
        <taxon>Pukyongiella</taxon>
    </lineage>
</organism>
<keyword evidence="2" id="KW-1185">Reference proteome</keyword>
<reference evidence="2" key="1">
    <citation type="submission" date="2018-03" db="EMBL/GenBank/DDBJ databases">
        <title>Genomic analysis of the strain SH-1 isolated from shrimp intestine.</title>
        <authorList>
            <person name="Kim Y.-S."/>
            <person name="Kim S.-E."/>
            <person name="Kim K.-H."/>
        </authorList>
    </citation>
    <scope>NUCLEOTIDE SEQUENCE [LARGE SCALE GENOMIC DNA]</scope>
    <source>
        <strain evidence="2">SH-1</strain>
    </source>
</reference>
<protein>
    <submittedName>
        <fullName evidence="1">Uncharacterized protein</fullName>
    </submittedName>
</protein>
<dbReference type="KEGG" id="thas:C6Y53_15670"/>
<dbReference type="RefSeq" id="WP_149615542.1">
    <property type="nucleotide sequence ID" value="NZ_CP027665.1"/>
</dbReference>
<dbReference type="Proteomes" id="UP000237655">
    <property type="component" value="Chromosome"/>
</dbReference>
<proteinExistence type="predicted"/>
<evidence type="ECO:0000313" key="1">
    <source>
        <dbReference type="EMBL" id="AVO39005.2"/>
    </source>
</evidence>